<name>A0AA40LLY0_CNENI</name>
<gene>
    <name evidence="3" type="ORF">QTO34_003051</name>
</gene>
<feature type="compositionally biased region" description="Low complexity" evidence="1">
    <location>
        <begin position="324"/>
        <end position="335"/>
    </location>
</feature>
<dbReference type="EMBL" id="JAULJE010000012">
    <property type="protein sequence ID" value="KAK1337007.1"/>
    <property type="molecule type" value="Genomic_DNA"/>
</dbReference>
<sequence length="415" mass="46025">MTLLLRQSRFGGSQEKTVTKKKSAAAYLNGERFERCSIDSRKNETLHLLIVILIMAMKNRENRLLKNCEMEAHTRALRTHLSSFVTLPARACPEVVLGKSACVLVSDFLGTAIGEGQPALNVITSLAAGELHPGSKEGELHLAEHPTGHLLLQWLIEQNKKPSPEFIRKLQTKSKWIELIPHWKKHTQKYQQRKRWGLGPRRWPWARRHPTSLLRIAGAHPQWFTAIRADCPLVPKAGKASAPGFPGLGLRHTPMSLQRFPGGAAFLPSHAAQRPGADVVVRNACVIAMATMQASRPAPGLSAPTTEERLVPPHLDVTKLSGEECQPPAAEPAQPSCRAPEDSTAGIPIKPVARSTGTCPRSHHHHSHTLMAPALLAFTDGASSWCKWGRCFQRYKWWLLPHHPQEQGEVEKPQE</sequence>
<comment type="caution">
    <text evidence="3">The sequence shown here is derived from an EMBL/GenBank/DDBJ whole genome shotgun (WGS) entry which is preliminary data.</text>
</comment>
<evidence type="ECO:0000313" key="3">
    <source>
        <dbReference type="EMBL" id="KAK1337007.1"/>
    </source>
</evidence>
<feature type="domain" description="CPL" evidence="2">
    <location>
        <begin position="87"/>
        <end position="161"/>
    </location>
</feature>
<proteinExistence type="predicted"/>
<reference evidence="3" key="1">
    <citation type="submission" date="2023-06" db="EMBL/GenBank/DDBJ databases">
        <title>Reference genome for the Northern bat (Eptesicus nilssonii), a most northern bat species.</title>
        <authorList>
            <person name="Laine V.N."/>
            <person name="Pulliainen A.T."/>
            <person name="Lilley T.M."/>
        </authorList>
    </citation>
    <scope>NUCLEOTIDE SEQUENCE</scope>
    <source>
        <strain evidence="3">BLF_Eptnil</strain>
        <tissue evidence="3">Kidney</tissue>
    </source>
</reference>
<organism evidence="3 4">
    <name type="scientific">Cnephaeus nilssonii</name>
    <name type="common">Northern bat</name>
    <name type="synonym">Eptesicus nilssonii</name>
    <dbReference type="NCBI Taxonomy" id="3371016"/>
    <lineage>
        <taxon>Eukaryota</taxon>
        <taxon>Metazoa</taxon>
        <taxon>Chordata</taxon>
        <taxon>Craniata</taxon>
        <taxon>Vertebrata</taxon>
        <taxon>Euteleostomi</taxon>
        <taxon>Mammalia</taxon>
        <taxon>Eutheria</taxon>
        <taxon>Laurasiatheria</taxon>
        <taxon>Chiroptera</taxon>
        <taxon>Yangochiroptera</taxon>
        <taxon>Vespertilionidae</taxon>
        <taxon>Cnephaeus</taxon>
    </lineage>
</organism>
<feature type="region of interest" description="Disordered" evidence="1">
    <location>
        <begin position="324"/>
        <end position="365"/>
    </location>
</feature>
<dbReference type="Proteomes" id="UP001177744">
    <property type="component" value="Unassembled WGS sequence"/>
</dbReference>
<keyword evidence="4" id="KW-1185">Reference proteome</keyword>
<evidence type="ECO:0000256" key="1">
    <source>
        <dbReference type="SAM" id="MobiDB-lite"/>
    </source>
</evidence>
<protein>
    <recommendedName>
        <fullName evidence="2">CPL domain-containing protein</fullName>
    </recommendedName>
</protein>
<dbReference type="GO" id="GO:0003723">
    <property type="term" value="F:RNA binding"/>
    <property type="evidence" value="ECO:0007669"/>
    <property type="project" value="InterPro"/>
</dbReference>
<evidence type="ECO:0000259" key="2">
    <source>
        <dbReference type="Pfam" id="PF08144"/>
    </source>
</evidence>
<dbReference type="Pfam" id="PF08144">
    <property type="entry name" value="CPL"/>
    <property type="match status" value="1"/>
</dbReference>
<accession>A0AA40LLY0</accession>
<dbReference type="AlphaFoldDB" id="A0AA40LLY0"/>
<dbReference type="InterPro" id="IPR012959">
    <property type="entry name" value="CPL_dom"/>
</dbReference>
<evidence type="ECO:0000313" key="4">
    <source>
        <dbReference type="Proteomes" id="UP001177744"/>
    </source>
</evidence>